<organism evidence="1 2">
    <name type="scientific">Rhodoferax antarcticus ANT.BR</name>
    <dbReference type="NCBI Taxonomy" id="1111071"/>
    <lineage>
        <taxon>Bacteria</taxon>
        <taxon>Pseudomonadati</taxon>
        <taxon>Pseudomonadota</taxon>
        <taxon>Betaproteobacteria</taxon>
        <taxon>Burkholderiales</taxon>
        <taxon>Comamonadaceae</taxon>
        <taxon>Rhodoferax</taxon>
    </lineage>
</organism>
<proteinExistence type="predicted"/>
<evidence type="ECO:0000313" key="1">
    <source>
        <dbReference type="EMBL" id="OLP05727.1"/>
    </source>
</evidence>
<dbReference type="EC" id="1.1.1.81" evidence="1"/>
<keyword evidence="2" id="KW-1185">Reference proteome</keyword>
<dbReference type="Proteomes" id="UP000185911">
    <property type="component" value="Unassembled WGS sequence"/>
</dbReference>
<sequence length="98" mass="10627">MGAFHITFCCSNTEPEPWLEGLRAALPKAQVSVWQSGAALADYAVVWAPPQQFMDEQLQLKGIFNIGAGVDALMKLRLPPNAVVVRLEDAGMAVQMAE</sequence>
<gene>
    <name evidence="1" type="primary">ghrA</name>
    <name evidence="1" type="ORF">BLL52_1953</name>
</gene>
<accession>A0A1Q8YCI0</accession>
<protein>
    <submittedName>
        <fullName evidence="1">Glyoxylate/hydroxypyruvate reductase A domain protein</fullName>
        <ecNumber evidence="1">1.1.1.81</ecNumber>
    </submittedName>
</protein>
<name>A0A1Q8YCI0_9BURK</name>
<evidence type="ECO:0000313" key="2">
    <source>
        <dbReference type="Proteomes" id="UP000185911"/>
    </source>
</evidence>
<dbReference type="Gene3D" id="3.40.50.720">
    <property type="entry name" value="NAD(P)-binding Rossmann-like Domain"/>
    <property type="match status" value="1"/>
</dbReference>
<dbReference type="EMBL" id="MSYM01000013">
    <property type="protein sequence ID" value="OLP05727.1"/>
    <property type="molecule type" value="Genomic_DNA"/>
</dbReference>
<keyword evidence="1" id="KW-0670">Pyruvate</keyword>
<dbReference type="AlphaFoldDB" id="A0A1Q8YCI0"/>
<keyword evidence="1" id="KW-0560">Oxidoreductase</keyword>
<comment type="caution">
    <text evidence="1">The sequence shown here is derived from an EMBL/GenBank/DDBJ whole genome shotgun (WGS) entry which is preliminary data.</text>
</comment>
<reference evidence="1 2" key="1">
    <citation type="submission" date="2017-01" db="EMBL/GenBank/DDBJ databases">
        <title>Genome sequence of Rhodoferax antarcticus ANT.BR, a psychrophilic purple nonsulfur bacterium from an Antarctic microbial mat.</title>
        <authorList>
            <person name="Baker J."/>
            <person name="Riester C."/>
            <person name="Skinner B."/>
            <person name="Newell A."/>
            <person name="Swingley W."/>
            <person name="Madigan M."/>
            <person name="Jung D."/>
            <person name="Asao M."/>
            <person name="Chen M."/>
            <person name="Loughlin P."/>
            <person name="Pan H."/>
            <person name="Lin S."/>
            <person name="Li N."/>
            <person name="Shaw J."/>
            <person name="Prado M."/>
            <person name="Sherman C."/>
            <person name="Li X."/>
            <person name="Tang J."/>
            <person name="Blankenship R."/>
            <person name="Zhao T."/>
            <person name="Touchman J."/>
            <person name="Sattley M."/>
        </authorList>
    </citation>
    <scope>NUCLEOTIDE SEQUENCE [LARGE SCALE GENOMIC DNA]</scope>
    <source>
        <strain evidence="1 2">ANT.BR</strain>
    </source>
</reference>
<dbReference type="GO" id="GO:0016618">
    <property type="term" value="F:hydroxypyruvate reductase [NAD(P)H] activity"/>
    <property type="evidence" value="ECO:0007669"/>
    <property type="project" value="UniProtKB-EC"/>
</dbReference>